<reference evidence="2" key="1">
    <citation type="submission" date="2022-12" db="EMBL/GenBank/DDBJ databases">
        <authorList>
            <person name="Krivoruchko A.V."/>
            <person name="Elkin A."/>
        </authorList>
    </citation>
    <scope>NUCLEOTIDE SEQUENCE</scope>
    <source>
        <strain evidence="2">IEGM 1391</strain>
    </source>
</reference>
<organism evidence="2 3">
    <name type="scientific">Rhodococcus ruber</name>
    <dbReference type="NCBI Taxonomy" id="1830"/>
    <lineage>
        <taxon>Bacteria</taxon>
        <taxon>Bacillati</taxon>
        <taxon>Actinomycetota</taxon>
        <taxon>Actinomycetes</taxon>
        <taxon>Mycobacteriales</taxon>
        <taxon>Nocardiaceae</taxon>
        <taxon>Rhodococcus</taxon>
    </lineage>
</organism>
<name>A0ABT4MB33_9NOCA</name>
<feature type="transmembrane region" description="Helical" evidence="1">
    <location>
        <begin position="6"/>
        <end position="26"/>
    </location>
</feature>
<dbReference type="Proteomes" id="UP001081071">
    <property type="component" value="Unassembled WGS sequence"/>
</dbReference>
<evidence type="ECO:0000313" key="2">
    <source>
        <dbReference type="EMBL" id="MCZ4518182.1"/>
    </source>
</evidence>
<keyword evidence="1" id="KW-0472">Membrane</keyword>
<keyword evidence="3" id="KW-1185">Reference proteome</keyword>
<keyword evidence="1" id="KW-1133">Transmembrane helix</keyword>
<gene>
    <name evidence="2" type="ORF">O4220_06600</name>
</gene>
<proteinExistence type="predicted"/>
<evidence type="ECO:0000313" key="3">
    <source>
        <dbReference type="Proteomes" id="UP001081071"/>
    </source>
</evidence>
<dbReference type="RefSeq" id="WP_269602885.1">
    <property type="nucleotide sequence ID" value="NZ_JAPWIJ010000002.1"/>
</dbReference>
<evidence type="ECO:0000256" key="1">
    <source>
        <dbReference type="SAM" id="Phobius"/>
    </source>
</evidence>
<comment type="caution">
    <text evidence="2">The sequence shown here is derived from an EMBL/GenBank/DDBJ whole genome shotgun (WGS) entry which is preliminary data.</text>
</comment>
<sequence length="53" mass="5865">MTGLWIVVTVWMVCAAVVATVLGRVARRGDSEELGSTLEWDVDTLDHEVPHEN</sequence>
<protein>
    <submittedName>
        <fullName evidence="2">Uncharacterized protein</fullName>
    </submittedName>
</protein>
<dbReference type="EMBL" id="JAPWIJ010000002">
    <property type="protein sequence ID" value="MCZ4518182.1"/>
    <property type="molecule type" value="Genomic_DNA"/>
</dbReference>
<keyword evidence="1" id="KW-0812">Transmembrane</keyword>
<accession>A0ABT4MB33</accession>